<evidence type="ECO:0000313" key="2">
    <source>
        <dbReference type="Proteomes" id="UP001239111"/>
    </source>
</evidence>
<gene>
    <name evidence="1" type="ORF">QAD02_017598</name>
</gene>
<dbReference type="EMBL" id="CM056741">
    <property type="protein sequence ID" value="KAJ8681806.1"/>
    <property type="molecule type" value="Genomic_DNA"/>
</dbReference>
<name>A0ACC2PG61_9HYME</name>
<reference evidence="1" key="1">
    <citation type="submission" date="2023-04" db="EMBL/GenBank/DDBJ databases">
        <title>A chromosome-level genome assembly of the parasitoid wasp Eretmocerus hayati.</title>
        <authorList>
            <person name="Zhong Y."/>
            <person name="Liu S."/>
            <person name="Liu Y."/>
        </authorList>
    </citation>
    <scope>NUCLEOTIDE SEQUENCE</scope>
    <source>
        <strain evidence="1">ZJU_SS_LIU_2023</strain>
    </source>
</reference>
<organism evidence="1 2">
    <name type="scientific">Eretmocerus hayati</name>
    <dbReference type="NCBI Taxonomy" id="131215"/>
    <lineage>
        <taxon>Eukaryota</taxon>
        <taxon>Metazoa</taxon>
        <taxon>Ecdysozoa</taxon>
        <taxon>Arthropoda</taxon>
        <taxon>Hexapoda</taxon>
        <taxon>Insecta</taxon>
        <taxon>Pterygota</taxon>
        <taxon>Neoptera</taxon>
        <taxon>Endopterygota</taxon>
        <taxon>Hymenoptera</taxon>
        <taxon>Apocrita</taxon>
        <taxon>Proctotrupomorpha</taxon>
        <taxon>Chalcidoidea</taxon>
        <taxon>Aphelinidae</taxon>
        <taxon>Aphelininae</taxon>
        <taxon>Eretmocerus</taxon>
    </lineage>
</organism>
<sequence length="114" mass="13654">MKKKKFSNLLDETIDDYEYEVQQDMRKANDKGMEEFMSNMIPKEDNIDIFDEFEKVEKDKHMKCIKEIVVLAKISFEEIMIMMNELNDGQRTVLMHIYKVLQKNKRNLKLLISG</sequence>
<evidence type="ECO:0000313" key="1">
    <source>
        <dbReference type="EMBL" id="KAJ8681806.1"/>
    </source>
</evidence>
<protein>
    <submittedName>
        <fullName evidence="1">Uncharacterized protein</fullName>
    </submittedName>
</protein>
<accession>A0ACC2PG61</accession>
<comment type="caution">
    <text evidence="1">The sequence shown here is derived from an EMBL/GenBank/DDBJ whole genome shotgun (WGS) entry which is preliminary data.</text>
</comment>
<keyword evidence="2" id="KW-1185">Reference proteome</keyword>
<dbReference type="Proteomes" id="UP001239111">
    <property type="component" value="Chromosome 1"/>
</dbReference>
<proteinExistence type="predicted"/>